<evidence type="ECO:0000256" key="1">
    <source>
        <dbReference type="SAM" id="MobiDB-lite"/>
    </source>
</evidence>
<proteinExistence type="predicted"/>
<name>A0ABV0NMF2_9TELE</name>
<accession>A0ABV0NMF2</accession>
<gene>
    <name evidence="2" type="ORF">GOODEAATRI_018956</name>
</gene>
<comment type="caution">
    <text evidence="2">The sequence shown here is derived from an EMBL/GenBank/DDBJ whole genome shotgun (WGS) entry which is preliminary data.</text>
</comment>
<organism evidence="2 3">
    <name type="scientific">Goodea atripinnis</name>
    <dbReference type="NCBI Taxonomy" id="208336"/>
    <lineage>
        <taxon>Eukaryota</taxon>
        <taxon>Metazoa</taxon>
        <taxon>Chordata</taxon>
        <taxon>Craniata</taxon>
        <taxon>Vertebrata</taxon>
        <taxon>Euteleostomi</taxon>
        <taxon>Actinopterygii</taxon>
        <taxon>Neopterygii</taxon>
        <taxon>Teleostei</taxon>
        <taxon>Neoteleostei</taxon>
        <taxon>Acanthomorphata</taxon>
        <taxon>Ovalentaria</taxon>
        <taxon>Atherinomorphae</taxon>
        <taxon>Cyprinodontiformes</taxon>
        <taxon>Goodeidae</taxon>
        <taxon>Goodea</taxon>
    </lineage>
</organism>
<evidence type="ECO:0000313" key="3">
    <source>
        <dbReference type="Proteomes" id="UP001476798"/>
    </source>
</evidence>
<evidence type="ECO:0000313" key="2">
    <source>
        <dbReference type="EMBL" id="MEQ2172226.1"/>
    </source>
</evidence>
<protein>
    <submittedName>
        <fullName evidence="2">Uncharacterized protein</fullName>
    </submittedName>
</protein>
<dbReference type="Proteomes" id="UP001476798">
    <property type="component" value="Unassembled WGS sequence"/>
</dbReference>
<sequence>MKTPVRFFPKMTDMKKVVWCKIGLYNRTVLQAALVCTITKRCSQEEEKNKTKITKLNQPEQIKSLQLDDPLVTKFSSNLTNIQRKQGREVTKKQKQISTPSLASLTD</sequence>
<reference evidence="2 3" key="1">
    <citation type="submission" date="2021-06" db="EMBL/GenBank/DDBJ databases">
        <authorList>
            <person name="Palmer J.M."/>
        </authorList>
    </citation>
    <scope>NUCLEOTIDE SEQUENCE [LARGE SCALE GENOMIC DNA]</scope>
    <source>
        <strain evidence="2 3">GA_2019</strain>
        <tissue evidence="2">Muscle</tissue>
    </source>
</reference>
<keyword evidence="3" id="KW-1185">Reference proteome</keyword>
<dbReference type="EMBL" id="JAHRIO010041626">
    <property type="protein sequence ID" value="MEQ2172226.1"/>
    <property type="molecule type" value="Genomic_DNA"/>
</dbReference>
<feature type="compositionally biased region" description="Polar residues" evidence="1">
    <location>
        <begin position="96"/>
        <end position="107"/>
    </location>
</feature>
<feature type="region of interest" description="Disordered" evidence="1">
    <location>
        <begin position="83"/>
        <end position="107"/>
    </location>
</feature>